<dbReference type="Proteomes" id="UP001142055">
    <property type="component" value="Chromosome 1"/>
</dbReference>
<dbReference type="AlphaFoldDB" id="A0A9Q0MFZ4"/>
<gene>
    <name evidence="1" type="ORF">RDWZM_001420</name>
</gene>
<accession>A0A9Q0MFZ4</accession>
<keyword evidence="2" id="KW-1185">Reference proteome</keyword>
<dbReference type="EMBL" id="JAPWDV010000001">
    <property type="protein sequence ID" value="KAJ6222875.1"/>
    <property type="molecule type" value="Genomic_DNA"/>
</dbReference>
<evidence type="ECO:0000313" key="1">
    <source>
        <dbReference type="EMBL" id="KAJ6222875.1"/>
    </source>
</evidence>
<evidence type="ECO:0000313" key="2">
    <source>
        <dbReference type="Proteomes" id="UP001142055"/>
    </source>
</evidence>
<name>A0A9Q0MFZ4_BLOTA</name>
<comment type="caution">
    <text evidence="1">The sequence shown here is derived from an EMBL/GenBank/DDBJ whole genome shotgun (WGS) entry which is preliminary data.</text>
</comment>
<feature type="non-terminal residue" evidence="1">
    <location>
        <position position="113"/>
    </location>
</feature>
<reference evidence="1" key="1">
    <citation type="submission" date="2022-12" db="EMBL/GenBank/DDBJ databases">
        <title>Genome assemblies of Blomia tropicalis.</title>
        <authorList>
            <person name="Cui Y."/>
        </authorList>
    </citation>
    <scope>NUCLEOTIDE SEQUENCE</scope>
    <source>
        <tissue evidence="1">Adult mites</tissue>
    </source>
</reference>
<protein>
    <submittedName>
        <fullName evidence="1">Uncharacterized protein</fullName>
    </submittedName>
</protein>
<proteinExistence type="predicted"/>
<sequence>MEPNIDDQENVITSLDFMNTSDIFLTEEDEHVCQDISLDLTPEFVDEFVDRPQRKRYRKKKGDPKGIRQLYSIERVTPTKRAKYHDLVINDHDYTKPICPVCPPNKTICGRVG</sequence>
<organism evidence="1 2">
    <name type="scientific">Blomia tropicalis</name>
    <name type="common">Mite</name>
    <dbReference type="NCBI Taxonomy" id="40697"/>
    <lineage>
        <taxon>Eukaryota</taxon>
        <taxon>Metazoa</taxon>
        <taxon>Ecdysozoa</taxon>
        <taxon>Arthropoda</taxon>
        <taxon>Chelicerata</taxon>
        <taxon>Arachnida</taxon>
        <taxon>Acari</taxon>
        <taxon>Acariformes</taxon>
        <taxon>Sarcoptiformes</taxon>
        <taxon>Astigmata</taxon>
        <taxon>Glycyphagoidea</taxon>
        <taxon>Echimyopodidae</taxon>
        <taxon>Blomia</taxon>
    </lineage>
</organism>